<proteinExistence type="predicted"/>
<organism evidence="1 2">
    <name type="scientific">Gulo gulo</name>
    <name type="common">Wolverine</name>
    <name type="synonym">Gluton</name>
    <dbReference type="NCBI Taxonomy" id="48420"/>
    <lineage>
        <taxon>Eukaryota</taxon>
        <taxon>Metazoa</taxon>
        <taxon>Chordata</taxon>
        <taxon>Craniata</taxon>
        <taxon>Vertebrata</taxon>
        <taxon>Euteleostomi</taxon>
        <taxon>Mammalia</taxon>
        <taxon>Eutheria</taxon>
        <taxon>Laurasiatheria</taxon>
        <taxon>Carnivora</taxon>
        <taxon>Caniformia</taxon>
        <taxon>Musteloidea</taxon>
        <taxon>Mustelidae</taxon>
        <taxon>Guloninae</taxon>
        <taxon>Gulo</taxon>
    </lineage>
</organism>
<sequence>MIQNHSVTTKTNGVHIVPAGDSCRKPTFIKLLPPFSVCSTILLNISSVYV</sequence>
<evidence type="ECO:0000313" key="1">
    <source>
        <dbReference type="EMBL" id="VCX37252.1"/>
    </source>
</evidence>
<comment type="caution">
    <text evidence="1">The sequence shown here is derived from an EMBL/GenBank/DDBJ whole genome shotgun (WGS) entry which is preliminary data.</text>
</comment>
<gene>
    <name evidence="1" type="ORF">BN2614_LOCUS2</name>
</gene>
<name>A0A9X9Q739_GULGU</name>
<reference evidence="1 2" key="1">
    <citation type="submission" date="2018-10" db="EMBL/GenBank/DDBJ databases">
        <authorList>
            <person name="Ekblom R."/>
            <person name="Jareborg N."/>
        </authorList>
    </citation>
    <scope>NUCLEOTIDE SEQUENCE [LARGE SCALE GENOMIC DNA]</scope>
    <source>
        <tissue evidence="1">Muscle</tissue>
    </source>
</reference>
<protein>
    <submittedName>
        <fullName evidence="1">Uncharacterized protein</fullName>
    </submittedName>
</protein>
<keyword evidence="2" id="KW-1185">Reference proteome</keyword>
<dbReference type="AlphaFoldDB" id="A0A9X9Q739"/>
<dbReference type="EMBL" id="CYRY02043101">
    <property type="protein sequence ID" value="VCX37252.1"/>
    <property type="molecule type" value="Genomic_DNA"/>
</dbReference>
<feature type="non-terminal residue" evidence="1">
    <location>
        <position position="50"/>
    </location>
</feature>
<accession>A0A9X9Q739</accession>
<dbReference type="Proteomes" id="UP000269945">
    <property type="component" value="Unassembled WGS sequence"/>
</dbReference>
<evidence type="ECO:0000313" key="2">
    <source>
        <dbReference type="Proteomes" id="UP000269945"/>
    </source>
</evidence>